<evidence type="ECO:0000256" key="1">
    <source>
        <dbReference type="SAM" id="Coils"/>
    </source>
</evidence>
<evidence type="ECO:0000256" key="3">
    <source>
        <dbReference type="SAM" id="Phobius"/>
    </source>
</evidence>
<evidence type="ECO:0000313" key="5">
    <source>
        <dbReference type="Proteomes" id="UP000614811"/>
    </source>
</evidence>
<comment type="caution">
    <text evidence="4">The sequence shown here is derived from an EMBL/GenBank/DDBJ whole genome shotgun (WGS) entry which is preliminary data.</text>
</comment>
<dbReference type="RefSeq" id="WP_189402592.1">
    <property type="nucleotide sequence ID" value="NZ_BMXA01000007.1"/>
</dbReference>
<protein>
    <submittedName>
        <fullName evidence="4">Uncharacterized protein</fullName>
    </submittedName>
</protein>
<reference evidence="4" key="1">
    <citation type="journal article" date="2014" name="Int. J. Syst. Evol. Microbiol.">
        <title>Complete genome sequence of Corynebacterium casei LMG S-19264T (=DSM 44701T), isolated from a smear-ripened cheese.</title>
        <authorList>
            <consortium name="US DOE Joint Genome Institute (JGI-PGF)"/>
            <person name="Walter F."/>
            <person name="Albersmeier A."/>
            <person name="Kalinowski J."/>
            <person name="Ruckert C."/>
        </authorList>
    </citation>
    <scope>NUCLEOTIDE SEQUENCE</scope>
    <source>
        <strain evidence="4">KCTC 12711</strain>
    </source>
</reference>
<keyword evidence="5" id="KW-1185">Reference proteome</keyword>
<evidence type="ECO:0000256" key="2">
    <source>
        <dbReference type="SAM" id="MobiDB-lite"/>
    </source>
</evidence>
<feature type="region of interest" description="Disordered" evidence="2">
    <location>
        <begin position="289"/>
        <end position="339"/>
    </location>
</feature>
<sequence>MTKKKDKHTREEEPIDKGNNEPQDVERKTQRNDDLPQKTPIKASLIESAVTATTPDSIKASQLDPFNGIGESAADALKAMKPDHSDIMKSAMGLSTWEAMQNATKSIEQFSNTNPSAVNIGDSLERLTSLTNQMREVETKPIYQVGHVEIPTFMPNSHGDAEIPEEFQKATNQIVEKLEQQLVEKNSQHHQMTEVFGNFVTELSSMNTRLGQDAVNSETHAKQSRNLMWISLVVTAAIAMGALIQNHIINIDSTNVTLRLIELEENNAKGLIELTSAIEDLKPKINIETRSESTPAVDDETSMNKSSARESQEEISPVKAAPSQNKADKTNPTKIVINQ</sequence>
<reference evidence="4" key="2">
    <citation type="submission" date="2020-09" db="EMBL/GenBank/DDBJ databases">
        <authorList>
            <person name="Sun Q."/>
            <person name="Kim S."/>
        </authorList>
    </citation>
    <scope>NUCLEOTIDE SEQUENCE</scope>
    <source>
        <strain evidence="4">KCTC 12711</strain>
    </source>
</reference>
<keyword evidence="3" id="KW-0472">Membrane</keyword>
<feature type="compositionally biased region" description="Basic and acidic residues" evidence="2">
    <location>
        <begin position="8"/>
        <end position="36"/>
    </location>
</feature>
<feature type="transmembrane region" description="Helical" evidence="3">
    <location>
        <begin position="227"/>
        <end position="244"/>
    </location>
</feature>
<accession>A0A918VRX4</accession>
<dbReference type="EMBL" id="BMXA01000007">
    <property type="protein sequence ID" value="GHA18889.1"/>
    <property type="molecule type" value="Genomic_DNA"/>
</dbReference>
<gene>
    <name evidence="4" type="ORF">GCM10008090_30670</name>
</gene>
<proteinExistence type="predicted"/>
<evidence type="ECO:0000313" key="4">
    <source>
        <dbReference type="EMBL" id="GHA18889.1"/>
    </source>
</evidence>
<dbReference type="Proteomes" id="UP000614811">
    <property type="component" value="Unassembled WGS sequence"/>
</dbReference>
<feature type="coiled-coil region" evidence="1">
    <location>
        <begin position="168"/>
        <end position="195"/>
    </location>
</feature>
<keyword evidence="3" id="KW-0812">Transmembrane</keyword>
<dbReference type="AlphaFoldDB" id="A0A918VRX4"/>
<name>A0A918VRX4_9GAMM</name>
<keyword evidence="1" id="KW-0175">Coiled coil</keyword>
<keyword evidence="3" id="KW-1133">Transmembrane helix</keyword>
<feature type="region of interest" description="Disordered" evidence="2">
    <location>
        <begin position="1"/>
        <end position="48"/>
    </location>
</feature>
<organism evidence="4 5">
    <name type="scientific">Arenicella chitinivorans</name>
    <dbReference type="NCBI Taxonomy" id="1329800"/>
    <lineage>
        <taxon>Bacteria</taxon>
        <taxon>Pseudomonadati</taxon>
        <taxon>Pseudomonadota</taxon>
        <taxon>Gammaproteobacteria</taxon>
        <taxon>Arenicellales</taxon>
        <taxon>Arenicellaceae</taxon>
        <taxon>Arenicella</taxon>
    </lineage>
</organism>